<dbReference type="InterPro" id="IPR029032">
    <property type="entry name" value="AhpD-like"/>
</dbReference>
<evidence type="ECO:0000256" key="2">
    <source>
        <dbReference type="ARBA" id="ARBA00022862"/>
    </source>
</evidence>
<protein>
    <recommendedName>
        <fullName evidence="6">Alkyl hydroperoxide reductase AhpD</fullName>
        <ecNumber evidence="6">1.11.1.28</ecNumber>
    </recommendedName>
    <alternativeName>
        <fullName evidence="6">Alkylhydroperoxidase AhpD</fullName>
    </alternativeName>
</protein>
<evidence type="ECO:0000256" key="3">
    <source>
        <dbReference type="ARBA" id="ARBA00023002"/>
    </source>
</evidence>
<dbReference type="EC" id="1.11.1.28" evidence="6"/>
<keyword evidence="9" id="KW-1185">Reference proteome</keyword>
<keyword evidence="4 6" id="KW-1015">Disulfide bond</keyword>
<feature type="active site" description="Proton donor" evidence="6">
    <location>
        <position position="134"/>
    </location>
</feature>
<dbReference type="SUPFAM" id="SSF69118">
    <property type="entry name" value="AhpD-like"/>
    <property type="match status" value="1"/>
</dbReference>
<proteinExistence type="inferred from homology"/>
<dbReference type="EMBL" id="JPIN01000012">
    <property type="protein sequence ID" value="KFZ28176.1"/>
    <property type="molecule type" value="Genomic_DNA"/>
</dbReference>
<dbReference type="InterPro" id="IPR004675">
    <property type="entry name" value="AhpD_core"/>
</dbReference>
<dbReference type="GO" id="GO:0051920">
    <property type="term" value="F:peroxiredoxin activity"/>
    <property type="evidence" value="ECO:0007669"/>
    <property type="project" value="InterPro"/>
</dbReference>
<dbReference type="InterPro" id="IPR003779">
    <property type="entry name" value="CMD-like"/>
</dbReference>
<feature type="domain" description="Carboxymuconolactone decarboxylase-like" evidence="7">
    <location>
        <begin position="99"/>
        <end position="172"/>
    </location>
</feature>
<comment type="similarity">
    <text evidence="6">Belongs to the AhpD family.</text>
</comment>
<name>A0A094J6F8_9GAMM</name>
<feature type="disulfide bond" evidence="6">
    <location>
        <begin position="134"/>
        <end position="137"/>
    </location>
</feature>
<feature type="disulfide bond" description="Interchain (with AhpC); in linked form" evidence="6">
    <location>
        <position position="137"/>
    </location>
</feature>
<dbReference type="GO" id="GO:0006979">
    <property type="term" value="P:response to oxidative stress"/>
    <property type="evidence" value="ECO:0007669"/>
    <property type="project" value="InterPro"/>
</dbReference>
<dbReference type="NCBIfam" id="TIGR00778">
    <property type="entry name" value="ahpD_dom"/>
    <property type="match status" value="1"/>
</dbReference>
<dbReference type="GO" id="GO:0045454">
    <property type="term" value="P:cell redox homeostasis"/>
    <property type="evidence" value="ECO:0007669"/>
    <property type="project" value="TreeGrafter"/>
</dbReference>
<evidence type="ECO:0000259" key="7">
    <source>
        <dbReference type="Pfam" id="PF02627"/>
    </source>
</evidence>
<dbReference type="GO" id="GO:0015036">
    <property type="term" value="F:disulfide oxidoreductase activity"/>
    <property type="evidence" value="ECO:0007669"/>
    <property type="project" value="TreeGrafter"/>
</dbReference>
<evidence type="ECO:0000313" key="9">
    <source>
        <dbReference type="Proteomes" id="UP000053718"/>
    </source>
</evidence>
<comment type="function">
    <text evidence="6">Antioxidant protein with alkyl hydroperoxidase activity. Required for the reduction of the AhpC active site cysteine residues and for the regeneration of the AhpC enzyme activity.</text>
</comment>
<dbReference type="eggNOG" id="COG2128">
    <property type="taxonomic scope" value="Bacteria"/>
</dbReference>
<comment type="catalytic activity">
    <reaction evidence="6">
        <text>N(6)-[(R)-dihydrolipoyl]-L-lysyl-[lipoyl-carrier protein] + a hydroperoxide = N(6)-[(R)-lipoyl]-L-lysyl-[lipoyl-carrier protein] + an alcohol + H2O</text>
        <dbReference type="Rhea" id="RHEA:62636"/>
        <dbReference type="Rhea" id="RHEA-COMP:10502"/>
        <dbReference type="Rhea" id="RHEA-COMP:16355"/>
        <dbReference type="ChEBI" id="CHEBI:15377"/>
        <dbReference type="ChEBI" id="CHEBI:30879"/>
        <dbReference type="ChEBI" id="CHEBI:35924"/>
        <dbReference type="ChEBI" id="CHEBI:83099"/>
        <dbReference type="ChEBI" id="CHEBI:83100"/>
        <dbReference type="EC" id="1.11.1.28"/>
    </reaction>
</comment>
<dbReference type="STRING" id="1517416.IDAT_11415"/>
<sequence>MSIADYKQGLGEHGKDTKLNLSSIFGNVETSGMTPTQFYGTALSLVYSIGDDELTAAVTAEAEGKIEENVVGAAKLAATLMAMNNVYYRFLHLSSDKQFSKMPAGLRMNGMANPGVDKADFELYSLAVSALNGCGMCIDSHVGVLLKHDISAQVIQHSIKMAAVLNAAATARRIG</sequence>
<evidence type="ECO:0000256" key="6">
    <source>
        <dbReference type="HAMAP-Rule" id="MF_01676"/>
    </source>
</evidence>
<dbReference type="Proteomes" id="UP000053718">
    <property type="component" value="Unassembled WGS sequence"/>
</dbReference>
<organism evidence="8 9">
    <name type="scientific">Pseudidiomarina atlantica</name>
    <dbReference type="NCBI Taxonomy" id="1517416"/>
    <lineage>
        <taxon>Bacteria</taxon>
        <taxon>Pseudomonadati</taxon>
        <taxon>Pseudomonadota</taxon>
        <taxon>Gammaproteobacteria</taxon>
        <taxon>Alteromonadales</taxon>
        <taxon>Idiomarinaceae</taxon>
        <taxon>Pseudidiomarina</taxon>
    </lineage>
</organism>
<dbReference type="PANTHER" id="PTHR33930:SF7">
    <property type="entry name" value="ALKYL HYDROPEROXIDE REDUCTASE AHPD"/>
    <property type="match status" value="1"/>
</dbReference>
<keyword evidence="3 6" id="KW-0560">Oxidoreductase</keyword>
<reference evidence="8 9" key="1">
    <citation type="submission" date="2014-06" db="EMBL/GenBank/DDBJ databases">
        <title>Draft genome sequence of Idiomarina sp. MCCC 1A10513.</title>
        <authorList>
            <person name="Du J."/>
            <person name="Lai Q."/>
            <person name="Shao Z."/>
        </authorList>
    </citation>
    <scope>NUCLEOTIDE SEQUENCE [LARGE SCALE GENOMIC DNA]</scope>
    <source>
        <strain evidence="8 9">MCCC 1A10513</strain>
    </source>
</reference>
<evidence type="ECO:0000256" key="1">
    <source>
        <dbReference type="ARBA" id="ARBA00022559"/>
    </source>
</evidence>
<dbReference type="RefSeq" id="WP_034733676.1">
    <property type="nucleotide sequence ID" value="NZ_JPIN01000012.1"/>
</dbReference>
<dbReference type="HAMAP" id="MF_01676">
    <property type="entry name" value="AhpD"/>
    <property type="match status" value="1"/>
</dbReference>
<keyword evidence="1 6" id="KW-0575">Peroxidase</keyword>
<evidence type="ECO:0000256" key="5">
    <source>
        <dbReference type="ARBA" id="ARBA00023284"/>
    </source>
</evidence>
<comment type="caution">
    <text evidence="8">The sequence shown here is derived from an EMBL/GenBank/DDBJ whole genome shotgun (WGS) entry which is preliminary data.</text>
</comment>
<dbReference type="Gene3D" id="1.20.1290.10">
    <property type="entry name" value="AhpD-like"/>
    <property type="match status" value="1"/>
</dbReference>
<dbReference type="AlphaFoldDB" id="A0A094J6F8"/>
<dbReference type="OrthoDB" id="9801997at2"/>
<dbReference type="InterPro" id="IPR004674">
    <property type="entry name" value="AhpD"/>
</dbReference>
<keyword evidence="5 6" id="KW-0676">Redox-active center</keyword>
<dbReference type="PANTHER" id="PTHR33930">
    <property type="entry name" value="ALKYL HYDROPEROXIDE REDUCTASE AHPD"/>
    <property type="match status" value="1"/>
</dbReference>
<feature type="active site" description="Cysteine sulfenic acid (-SOH) intermediate" evidence="6">
    <location>
        <position position="137"/>
    </location>
</feature>
<dbReference type="Pfam" id="PF02627">
    <property type="entry name" value="CMD"/>
    <property type="match status" value="1"/>
</dbReference>
<gene>
    <name evidence="6" type="primary">ahpD</name>
    <name evidence="8" type="ORF">IDAT_11415</name>
</gene>
<dbReference type="GO" id="GO:0032843">
    <property type="term" value="F:hydroperoxide reductase activity"/>
    <property type="evidence" value="ECO:0007669"/>
    <property type="project" value="InterPro"/>
</dbReference>
<keyword evidence="2 6" id="KW-0049">Antioxidant</keyword>
<accession>A0A094J6F8</accession>
<evidence type="ECO:0000256" key="4">
    <source>
        <dbReference type="ARBA" id="ARBA00023157"/>
    </source>
</evidence>
<evidence type="ECO:0000313" key="8">
    <source>
        <dbReference type="EMBL" id="KFZ28176.1"/>
    </source>
</evidence>